<accession>A0A2W5D1V6</accession>
<keyword evidence="1" id="KW-1133">Transmembrane helix</keyword>
<dbReference type="NCBIfam" id="TIGR02532">
    <property type="entry name" value="IV_pilin_GFxxxE"/>
    <property type="match status" value="1"/>
</dbReference>
<dbReference type="InterPro" id="IPR012902">
    <property type="entry name" value="N_methyl_site"/>
</dbReference>
<dbReference type="EMBL" id="QFOH01000013">
    <property type="protein sequence ID" value="PZP23337.1"/>
    <property type="molecule type" value="Genomic_DNA"/>
</dbReference>
<evidence type="ECO:0000256" key="1">
    <source>
        <dbReference type="SAM" id="Phobius"/>
    </source>
</evidence>
<evidence type="ECO:0000313" key="2">
    <source>
        <dbReference type="EMBL" id="PZP23337.1"/>
    </source>
</evidence>
<keyword evidence="1" id="KW-0812">Transmembrane</keyword>
<keyword evidence="1" id="KW-0472">Membrane</keyword>
<reference evidence="2 3" key="1">
    <citation type="submission" date="2017-08" db="EMBL/GenBank/DDBJ databases">
        <title>Infants hospitalized years apart are colonized by the same room-sourced microbial strains.</title>
        <authorList>
            <person name="Brooks B."/>
            <person name="Olm M.R."/>
            <person name="Firek B.A."/>
            <person name="Baker R."/>
            <person name="Thomas B.C."/>
            <person name="Morowitz M.J."/>
            <person name="Banfield J.F."/>
        </authorList>
    </citation>
    <scope>NUCLEOTIDE SEQUENCE [LARGE SCALE GENOMIC DNA]</scope>
    <source>
        <strain evidence="2">S2_009_000_R2_77</strain>
    </source>
</reference>
<proteinExistence type="predicted"/>
<dbReference type="AlphaFoldDB" id="A0A2W5D1V6"/>
<dbReference type="Pfam" id="PF07963">
    <property type="entry name" value="N_methyl"/>
    <property type="match status" value="1"/>
</dbReference>
<protein>
    <submittedName>
        <fullName evidence="2">Pilus assembly protein PilW</fullName>
    </submittedName>
</protein>
<dbReference type="RefSeq" id="WP_273232369.1">
    <property type="nucleotide sequence ID" value="NZ_QFOH01000013.1"/>
</dbReference>
<sequence>MNTIKHQSGLSMIELMVALVISSFLILGVTQIYIDNKRSYVFQENQTENLEGARFTLLVLQQELAKAGYRRRPDQLSDQAFPASNVSDCNFSAGEAAIRTAADSICIRYQIADEKTRDCIGNLPTNTGDLSNPYTSATEITVERIYFNSGELTCKVTHTDANGAALASAISASLVNGLADLRYELGVGSASDPRAVVSYTKDDTTLPILTIRYTVLMRSSNSNLRDAVDADTALANWKKLTGATSSQVTTVKNADKGQLYQVSQSAVMLRNLMP</sequence>
<feature type="transmembrane region" description="Helical" evidence="1">
    <location>
        <begin position="12"/>
        <end position="34"/>
    </location>
</feature>
<comment type="caution">
    <text evidence="2">The sequence shown here is derived from an EMBL/GenBank/DDBJ whole genome shotgun (WGS) entry which is preliminary data.</text>
</comment>
<evidence type="ECO:0000313" key="3">
    <source>
        <dbReference type="Proteomes" id="UP000249198"/>
    </source>
</evidence>
<dbReference type="Proteomes" id="UP000249198">
    <property type="component" value="Unassembled WGS sequence"/>
</dbReference>
<name>A0A2W5D1V6_9PSED</name>
<organism evidence="2 3">
    <name type="scientific">Pseudomonas kuykendallii</name>
    <dbReference type="NCBI Taxonomy" id="1007099"/>
    <lineage>
        <taxon>Bacteria</taxon>
        <taxon>Pseudomonadati</taxon>
        <taxon>Pseudomonadota</taxon>
        <taxon>Gammaproteobacteria</taxon>
        <taxon>Pseudomonadales</taxon>
        <taxon>Pseudomonadaceae</taxon>
        <taxon>Pseudomonas</taxon>
    </lineage>
</organism>
<gene>
    <name evidence="2" type="ORF">DI599_11805</name>
</gene>